<dbReference type="PROSITE" id="PS50007">
    <property type="entry name" value="PIPLC_X_DOMAIN"/>
    <property type="match status" value="1"/>
</dbReference>
<proteinExistence type="predicted"/>
<dbReference type="GO" id="GO:0004435">
    <property type="term" value="F:phosphatidylinositol-4,5-bisphosphate phospholipase C activity"/>
    <property type="evidence" value="ECO:0007669"/>
    <property type="project" value="TreeGrafter"/>
</dbReference>
<dbReference type="AlphaFoldDB" id="A0A4W5LXE3"/>
<dbReference type="Pfam" id="PF00388">
    <property type="entry name" value="PI-PLC-X"/>
    <property type="match status" value="1"/>
</dbReference>
<dbReference type="InterPro" id="IPR000909">
    <property type="entry name" value="PLipase_C_PInositol-sp_X_dom"/>
</dbReference>
<dbReference type="SUPFAM" id="SSF51695">
    <property type="entry name" value="PLC-like phosphodiesterases"/>
    <property type="match status" value="1"/>
</dbReference>
<name>A0A4W5LXE3_9TELE</name>
<dbReference type="GO" id="GO:0005516">
    <property type="term" value="F:calmodulin binding"/>
    <property type="evidence" value="ECO:0007669"/>
    <property type="project" value="TreeGrafter"/>
</dbReference>
<evidence type="ECO:0000313" key="2">
    <source>
        <dbReference type="Ensembl" id="ENSHHUP00000029610.1"/>
    </source>
</evidence>
<reference evidence="2" key="3">
    <citation type="submission" date="2025-09" db="UniProtKB">
        <authorList>
            <consortium name="Ensembl"/>
        </authorList>
    </citation>
    <scope>IDENTIFICATION</scope>
</reference>
<dbReference type="GO" id="GO:0005737">
    <property type="term" value="C:cytoplasm"/>
    <property type="evidence" value="ECO:0007669"/>
    <property type="project" value="TreeGrafter"/>
</dbReference>
<dbReference type="GO" id="GO:0007186">
    <property type="term" value="P:G protein-coupled receptor signaling pathway"/>
    <property type="evidence" value="ECO:0007669"/>
    <property type="project" value="TreeGrafter"/>
</dbReference>
<sequence length="110" mass="12458">MFYYVICLSRRAKQQAKMAEYCRSIFGDALLIDPLEKYPLTPAQPLPSPQELLGKILIKNKKKHHHRASTGGSLRRRTGEMDSLEQASPLNGIHCLHSHNGTCFWGRQVA</sequence>
<dbReference type="GO" id="GO:0051209">
    <property type="term" value="P:release of sequestered calcium ion into cytosol"/>
    <property type="evidence" value="ECO:0007669"/>
    <property type="project" value="TreeGrafter"/>
</dbReference>
<dbReference type="GO" id="GO:0046488">
    <property type="term" value="P:phosphatidylinositol metabolic process"/>
    <property type="evidence" value="ECO:0007669"/>
    <property type="project" value="TreeGrafter"/>
</dbReference>
<dbReference type="InterPro" id="IPR001192">
    <property type="entry name" value="PI-PLC_fam"/>
</dbReference>
<keyword evidence="3" id="KW-1185">Reference proteome</keyword>
<dbReference type="InterPro" id="IPR017946">
    <property type="entry name" value="PLC-like_Pdiesterase_TIM-brl"/>
</dbReference>
<dbReference type="Proteomes" id="UP000314982">
    <property type="component" value="Unassembled WGS sequence"/>
</dbReference>
<evidence type="ECO:0000259" key="1">
    <source>
        <dbReference type="Pfam" id="PF00388"/>
    </source>
</evidence>
<accession>A0A4W5LXE3</accession>
<feature type="domain" description="Phosphatidylinositol-specific phospholipase C X" evidence="1">
    <location>
        <begin position="12"/>
        <end position="62"/>
    </location>
</feature>
<dbReference type="GO" id="GO:0048015">
    <property type="term" value="P:phosphatidylinositol-mediated signaling"/>
    <property type="evidence" value="ECO:0007669"/>
    <property type="project" value="TreeGrafter"/>
</dbReference>
<evidence type="ECO:0000313" key="3">
    <source>
        <dbReference type="Proteomes" id="UP000314982"/>
    </source>
</evidence>
<dbReference type="PANTHER" id="PTHR10336:SF11">
    <property type="entry name" value="1-PHOSPHATIDYLINOSITOL 4,5-BISPHOSPHATE PHOSPHODIESTERASE BETA-3"/>
    <property type="match status" value="1"/>
</dbReference>
<reference evidence="3" key="1">
    <citation type="submission" date="2018-06" db="EMBL/GenBank/DDBJ databases">
        <title>Genome assembly of Danube salmon.</title>
        <authorList>
            <person name="Macqueen D.J."/>
            <person name="Gundappa M.K."/>
        </authorList>
    </citation>
    <scope>NUCLEOTIDE SEQUENCE [LARGE SCALE GENOMIC DNA]</scope>
</reference>
<dbReference type="Ensembl" id="ENSHHUT00000030839.1">
    <property type="protein sequence ID" value="ENSHHUP00000029610.1"/>
    <property type="gene ID" value="ENSHHUG00000018873.1"/>
</dbReference>
<dbReference type="STRING" id="62062.ENSHHUP00000029610"/>
<dbReference type="GeneTree" id="ENSGT00940000160539"/>
<dbReference type="PANTHER" id="PTHR10336">
    <property type="entry name" value="PHOSPHOINOSITIDE-SPECIFIC PHOSPHOLIPASE C FAMILY PROTEIN"/>
    <property type="match status" value="1"/>
</dbReference>
<organism evidence="2 3">
    <name type="scientific">Hucho hucho</name>
    <name type="common">huchen</name>
    <dbReference type="NCBI Taxonomy" id="62062"/>
    <lineage>
        <taxon>Eukaryota</taxon>
        <taxon>Metazoa</taxon>
        <taxon>Chordata</taxon>
        <taxon>Craniata</taxon>
        <taxon>Vertebrata</taxon>
        <taxon>Euteleostomi</taxon>
        <taxon>Actinopterygii</taxon>
        <taxon>Neopterygii</taxon>
        <taxon>Teleostei</taxon>
        <taxon>Protacanthopterygii</taxon>
        <taxon>Salmoniformes</taxon>
        <taxon>Salmonidae</taxon>
        <taxon>Salmoninae</taxon>
        <taxon>Hucho</taxon>
    </lineage>
</organism>
<dbReference type="Gene3D" id="3.20.20.190">
    <property type="entry name" value="Phosphatidylinositol (PI) phosphodiesterase"/>
    <property type="match status" value="1"/>
</dbReference>
<reference evidence="2" key="2">
    <citation type="submission" date="2025-08" db="UniProtKB">
        <authorList>
            <consortium name="Ensembl"/>
        </authorList>
    </citation>
    <scope>IDENTIFICATION</scope>
</reference>
<protein>
    <recommendedName>
        <fullName evidence="1">Phosphatidylinositol-specific phospholipase C X domain-containing protein</fullName>
    </recommendedName>
</protein>